<accession>A0A0A3XRC1</accession>
<reference evidence="1 2" key="1">
    <citation type="submission" date="2014-09" db="EMBL/GenBank/DDBJ databases">
        <title>Draft genome of Bradyrhizobium japonicum Is-34.</title>
        <authorList>
            <person name="Tsurumaru H."/>
            <person name="Yamakawa T."/>
            <person name="Hashimoto S."/>
            <person name="Okizaki K."/>
            <person name="Kanesaki Y."/>
            <person name="Yoshikawa H."/>
            <person name="Yajima S."/>
        </authorList>
    </citation>
    <scope>NUCLEOTIDE SEQUENCE [LARGE SCALE GENOMIC DNA]</scope>
    <source>
        <strain evidence="1 2">Is-34</strain>
    </source>
</reference>
<gene>
    <name evidence="1" type="ORF">MA20_32135</name>
</gene>
<protein>
    <submittedName>
        <fullName evidence="1">Uncharacterized protein</fullName>
    </submittedName>
</protein>
<dbReference type="Proteomes" id="UP000030377">
    <property type="component" value="Unassembled WGS sequence"/>
</dbReference>
<dbReference type="AlphaFoldDB" id="A0A0A3XRC1"/>
<proteinExistence type="predicted"/>
<name>A0A0A3XRC1_BRAJP</name>
<comment type="caution">
    <text evidence="1">The sequence shown here is derived from an EMBL/GenBank/DDBJ whole genome shotgun (WGS) entry which is preliminary data.</text>
</comment>
<evidence type="ECO:0000313" key="1">
    <source>
        <dbReference type="EMBL" id="KGT75839.1"/>
    </source>
</evidence>
<sequence length="441" mass="49432">MTTIDILPCPFCGSLPIEDEDMGLITCHNDDCVGPSIHGATFDEAMAFWNTRAQNHLPGDAEIERYCRPEFEKWAEGRLTGCFRRAYGKITINNFKEWKLRDSLGYREDDLQVSWLAFKEAWLSSNAWVRRRINLPEAQAVSQAEREILDQLAANVREQVSDGDGMWATCSGCHESVDGYSIGYLRSKIFGCTLGSGCSECGGIGAVWDSTDYGHLADETHAEMVAEEAAATPGLPQSAKESVGTFACDICGKDTPHAHDLKEVEIERYARPAFETVLAKWLNMYIPPERRRRGEMLGIVGWELKPPRNPGRDSPNYIDRWVEALWVFWLEAWTAKQSWHTAFDKAAGEPQEVKVPEKAFELTPFMIKLLKLAWSDGRITLANDMTLRHAEMAAMREMAEHGFVIPVEEDRSLPGPSRPPVWVITDKGLDAASSALTGDRT</sequence>
<organism evidence="1 2">
    <name type="scientific">Bradyrhizobium japonicum</name>
    <dbReference type="NCBI Taxonomy" id="375"/>
    <lineage>
        <taxon>Bacteria</taxon>
        <taxon>Pseudomonadati</taxon>
        <taxon>Pseudomonadota</taxon>
        <taxon>Alphaproteobacteria</taxon>
        <taxon>Hyphomicrobiales</taxon>
        <taxon>Nitrobacteraceae</taxon>
        <taxon>Bradyrhizobium</taxon>
    </lineage>
</organism>
<evidence type="ECO:0000313" key="2">
    <source>
        <dbReference type="Proteomes" id="UP000030377"/>
    </source>
</evidence>
<dbReference type="EMBL" id="JRPN01000024">
    <property type="protein sequence ID" value="KGT75839.1"/>
    <property type="molecule type" value="Genomic_DNA"/>
</dbReference>